<gene>
    <name evidence="2" type="ordered locus">CBUD_0850</name>
</gene>
<dbReference type="InterPro" id="IPR037401">
    <property type="entry name" value="SnoaL-like"/>
</dbReference>
<evidence type="ECO:0000313" key="3">
    <source>
        <dbReference type="Proteomes" id="UP000008555"/>
    </source>
</evidence>
<dbReference type="Proteomes" id="UP000008555">
    <property type="component" value="Chromosome"/>
</dbReference>
<dbReference type="HOGENOM" id="CLU_1945156_0_0_6"/>
<organism evidence="2 3">
    <name type="scientific">Coxiella burnetii (strain Dugway 5J108-111)</name>
    <dbReference type="NCBI Taxonomy" id="434922"/>
    <lineage>
        <taxon>Bacteria</taxon>
        <taxon>Pseudomonadati</taxon>
        <taxon>Pseudomonadota</taxon>
        <taxon>Gammaproteobacteria</taxon>
        <taxon>Legionellales</taxon>
        <taxon>Coxiellaceae</taxon>
        <taxon>Coxiella</taxon>
    </lineage>
</organism>
<dbReference type="InterPro" id="IPR032710">
    <property type="entry name" value="NTF2-like_dom_sf"/>
</dbReference>
<evidence type="ECO:0000259" key="1">
    <source>
        <dbReference type="Pfam" id="PF12680"/>
    </source>
</evidence>
<evidence type="ECO:0000313" key="2">
    <source>
        <dbReference type="EMBL" id="ABS76692.1"/>
    </source>
</evidence>
<dbReference type="KEGG" id="cbd:CBUD_0850"/>
<dbReference type="EMBL" id="CP000733">
    <property type="protein sequence ID" value="ABS76692.1"/>
    <property type="molecule type" value="Genomic_DNA"/>
</dbReference>
<dbReference type="Pfam" id="PF12680">
    <property type="entry name" value="SnoaL_2"/>
    <property type="match status" value="1"/>
</dbReference>
<dbReference type="RefSeq" id="WP_011996785.1">
    <property type="nucleotide sequence ID" value="NC_009727.1"/>
</dbReference>
<accession>A9KFE1</accession>
<feature type="domain" description="SnoaL-like" evidence="1">
    <location>
        <begin position="10"/>
        <end position="118"/>
    </location>
</feature>
<proteinExistence type="predicted"/>
<name>A9KFE1_COXBN</name>
<dbReference type="AlphaFoldDB" id="A9KFE1"/>
<protein>
    <recommendedName>
        <fullName evidence="1">SnoaL-like domain-containing protein</fullName>
    </recommendedName>
</protein>
<reference evidence="2 3" key="1">
    <citation type="journal article" date="2009" name="Infect. Immun.">
        <title>Comparative genomics reveal extensive transposon-mediated genomic plasticity and diversity among potential effector proteins within the genus Coxiella.</title>
        <authorList>
            <person name="Beare P.A."/>
            <person name="Unsworth N."/>
            <person name="Andoh M."/>
            <person name="Voth D.E."/>
            <person name="Omsland A."/>
            <person name="Gilk S.D."/>
            <person name="Williams K.P."/>
            <person name="Sobral B.W."/>
            <person name="Kupko J.J.III."/>
            <person name="Porcella S.F."/>
            <person name="Samuel J.E."/>
            <person name="Heinzen R.A."/>
        </authorList>
    </citation>
    <scope>NUCLEOTIDE SEQUENCE [LARGE SCALE GENOMIC DNA]</scope>
    <source>
        <strain evidence="2 3">Dugway 5J108-111</strain>
    </source>
</reference>
<dbReference type="Gene3D" id="3.10.450.50">
    <property type="match status" value="1"/>
</dbReference>
<sequence>MDAKKFFKEMYFNVWQSNDLSKLGDFYAKDFQETIQVADEKKEPIELNLNYDDLVRQAKWKSETYKDTTFEIKKIVASDDDHISVHFYSTSIVKETGELRHRCVCGIWHLNEEGKIDRVWAVVTPYYPT</sequence>
<dbReference type="SUPFAM" id="SSF54427">
    <property type="entry name" value="NTF2-like"/>
    <property type="match status" value="1"/>
</dbReference>